<dbReference type="GO" id="GO:0030272">
    <property type="term" value="F:5-formyltetrahydrofolate cyclo-ligase activity"/>
    <property type="evidence" value="ECO:0007669"/>
    <property type="project" value="UniProtKB-EC"/>
</dbReference>
<evidence type="ECO:0000256" key="1">
    <source>
        <dbReference type="ARBA" id="ARBA00010638"/>
    </source>
</evidence>
<evidence type="ECO:0000313" key="6">
    <source>
        <dbReference type="Proteomes" id="UP001597294"/>
    </source>
</evidence>
<keyword evidence="5" id="KW-0436">Ligase</keyword>
<dbReference type="EMBL" id="JBHUII010000009">
    <property type="protein sequence ID" value="MFD2206979.1"/>
    <property type="molecule type" value="Genomic_DNA"/>
</dbReference>
<sequence>MKDWEEIKRWRKLKRAELRSKRLELSLAARTSNRQIVSDLLREGFPELTDACICFCWPFDGEINFLDLIRESIAAGATAALPVVVEKNQPLEFWAWQPGMKMARGIWNIPVPEERIQVKPTIALVPLVGYDDAGYRLGYGGGYFDRTLAAMNELPLTIGVGYALGHLETIHPQPHDIPLDAIVTEAGCTVLRNRGRVLKDQPVTSTDTYFDQGDDPVTYSSSPCYMHEADPRYFGYMNSTELIELLKQLLDVERAGVQSVAKIAKSADNELNNEVIAKISKDMNSICEMLSRHIADLGGPFRSKNDVLYEKKATQNCAEEYLELFKRGQDWSIRKLREALPKIGAEALARDLRDMLNINEKIIQKCVKL</sequence>
<comment type="caution">
    <text evidence="5">The sequence shown here is derived from an EMBL/GenBank/DDBJ whole genome shotgun (WGS) entry which is preliminary data.</text>
</comment>
<keyword evidence="6" id="KW-1185">Reference proteome</keyword>
<dbReference type="InterPro" id="IPR046273">
    <property type="entry name" value="DUF6306"/>
</dbReference>
<evidence type="ECO:0000259" key="4">
    <source>
        <dbReference type="Pfam" id="PF19825"/>
    </source>
</evidence>
<proteinExistence type="inferred from homology"/>
<dbReference type="NCBIfam" id="TIGR02727">
    <property type="entry name" value="MTHFS_bact"/>
    <property type="match status" value="1"/>
</dbReference>
<comment type="similarity">
    <text evidence="1">Belongs to the 5-formyltetrahydrofolate cyclo-ligase family.</text>
</comment>
<dbReference type="PANTHER" id="PTHR23407">
    <property type="entry name" value="ATPASE INHIBITOR/5-FORMYLTETRAHYDROFOLATE CYCLO-LIGASE"/>
    <property type="match status" value="1"/>
</dbReference>
<accession>A0ABW5BN16</accession>
<reference evidence="6" key="1">
    <citation type="journal article" date="2019" name="Int. J. Syst. Evol. Microbiol.">
        <title>The Global Catalogue of Microorganisms (GCM) 10K type strain sequencing project: providing services to taxonomists for standard genome sequencing and annotation.</title>
        <authorList>
            <consortium name="The Broad Institute Genomics Platform"/>
            <consortium name="The Broad Institute Genome Sequencing Center for Infectious Disease"/>
            <person name="Wu L."/>
            <person name="Ma J."/>
        </authorList>
    </citation>
    <scope>NUCLEOTIDE SEQUENCE [LARGE SCALE GENOMIC DNA]</scope>
    <source>
        <strain evidence="6">CGMCC 4.7192</strain>
    </source>
</reference>
<evidence type="ECO:0000256" key="2">
    <source>
        <dbReference type="ARBA" id="ARBA00022741"/>
    </source>
</evidence>
<dbReference type="InterPro" id="IPR002698">
    <property type="entry name" value="FTHF_cligase"/>
</dbReference>
<dbReference type="EC" id="6.3.3.2" evidence="5"/>
<dbReference type="SUPFAM" id="SSF100950">
    <property type="entry name" value="NagB/RpiA/CoA transferase-like"/>
    <property type="match status" value="1"/>
</dbReference>
<evidence type="ECO:0000313" key="5">
    <source>
        <dbReference type="EMBL" id="MFD2206979.1"/>
    </source>
</evidence>
<dbReference type="InterPro" id="IPR024185">
    <property type="entry name" value="FTHF_cligase-like_sf"/>
</dbReference>
<name>A0ABW5BN16_9PROT</name>
<dbReference type="InterPro" id="IPR037171">
    <property type="entry name" value="NagB/RpiA_transferase-like"/>
</dbReference>
<dbReference type="Proteomes" id="UP001597294">
    <property type="component" value="Unassembled WGS sequence"/>
</dbReference>
<organism evidence="5 6">
    <name type="scientific">Kiloniella antarctica</name>
    <dbReference type="NCBI Taxonomy" id="1550907"/>
    <lineage>
        <taxon>Bacteria</taxon>
        <taxon>Pseudomonadati</taxon>
        <taxon>Pseudomonadota</taxon>
        <taxon>Alphaproteobacteria</taxon>
        <taxon>Rhodospirillales</taxon>
        <taxon>Kiloniellaceae</taxon>
        <taxon>Kiloniella</taxon>
    </lineage>
</organism>
<dbReference type="Gene3D" id="3.40.50.10420">
    <property type="entry name" value="NagB/RpiA/CoA transferase-like"/>
    <property type="match status" value="1"/>
</dbReference>
<protein>
    <submittedName>
        <fullName evidence="5">5-formyltetrahydrofolate cyclo-ligase</fullName>
        <ecNumber evidence="5">6.3.3.2</ecNumber>
    </submittedName>
</protein>
<dbReference type="Pfam" id="PF19825">
    <property type="entry name" value="DUF6306"/>
    <property type="match status" value="1"/>
</dbReference>
<feature type="domain" description="DUF6306" evidence="4">
    <location>
        <begin position="241"/>
        <end position="364"/>
    </location>
</feature>
<keyword evidence="3" id="KW-0067">ATP-binding</keyword>
<gene>
    <name evidence="5" type="ORF">ACFSKO_15230</name>
</gene>
<evidence type="ECO:0000256" key="3">
    <source>
        <dbReference type="ARBA" id="ARBA00022840"/>
    </source>
</evidence>
<dbReference type="Pfam" id="PF01812">
    <property type="entry name" value="5-FTHF_cyc-lig"/>
    <property type="match status" value="1"/>
</dbReference>
<dbReference type="PANTHER" id="PTHR23407:SF1">
    <property type="entry name" value="5-FORMYLTETRAHYDROFOLATE CYCLO-LIGASE"/>
    <property type="match status" value="1"/>
</dbReference>
<dbReference type="RefSeq" id="WP_380253156.1">
    <property type="nucleotide sequence ID" value="NZ_JBHUII010000009.1"/>
</dbReference>
<keyword evidence="2" id="KW-0547">Nucleotide-binding</keyword>